<gene>
    <name evidence="1" type="ORF">B0H15DRAFT_214797</name>
</gene>
<dbReference type="EMBL" id="JARJCN010000002">
    <property type="protein sequence ID" value="KAJ7103463.1"/>
    <property type="molecule type" value="Genomic_DNA"/>
</dbReference>
<dbReference type="Proteomes" id="UP001222325">
    <property type="component" value="Unassembled WGS sequence"/>
</dbReference>
<keyword evidence="2" id="KW-1185">Reference proteome</keyword>
<name>A0AAD6UIJ8_9AGAR</name>
<comment type="caution">
    <text evidence="1">The sequence shown here is derived from an EMBL/GenBank/DDBJ whole genome shotgun (WGS) entry which is preliminary data.</text>
</comment>
<reference evidence="1" key="1">
    <citation type="submission" date="2023-03" db="EMBL/GenBank/DDBJ databases">
        <title>Massive genome expansion in bonnet fungi (Mycena s.s.) driven by repeated elements and novel gene families across ecological guilds.</title>
        <authorList>
            <consortium name="Lawrence Berkeley National Laboratory"/>
            <person name="Harder C.B."/>
            <person name="Miyauchi S."/>
            <person name="Viragh M."/>
            <person name="Kuo A."/>
            <person name="Thoen E."/>
            <person name="Andreopoulos B."/>
            <person name="Lu D."/>
            <person name="Skrede I."/>
            <person name="Drula E."/>
            <person name="Henrissat B."/>
            <person name="Morin E."/>
            <person name="Kohler A."/>
            <person name="Barry K."/>
            <person name="LaButti K."/>
            <person name="Morin E."/>
            <person name="Salamov A."/>
            <person name="Lipzen A."/>
            <person name="Mereny Z."/>
            <person name="Hegedus B."/>
            <person name="Baldrian P."/>
            <person name="Stursova M."/>
            <person name="Weitz H."/>
            <person name="Taylor A."/>
            <person name="Grigoriev I.V."/>
            <person name="Nagy L.G."/>
            <person name="Martin F."/>
            <person name="Kauserud H."/>
        </authorList>
    </citation>
    <scope>NUCLEOTIDE SEQUENCE</scope>
    <source>
        <strain evidence="1">CBHHK173m</strain>
    </source>
</reference>
<evidence type="ECO:0000313" key="2">
    <source>
        <dbReference type="Proteomes" id="UP001222325"/>
    </source>
</evidence>
<dbReference type="AlphaFoldDB" id="A0AAD6UIJ8"/>
<proteinExistence type="predicted"/>
<sequence length="200" mass="22430">MNIAIFLFRTSLLRPYFSFLLLPCFLLLNLFLLSKSPAYCHPTSRAARAYPLPGPNGFVPSDPDDLSSHEKKRLYVESLERYIQYLHQLFAFLNIAPAPLQRVSNYRALTSRSMRTILLVLRRSAEAIHALTVEEASKSIHLREALLQAQAINSDRDQIFEIRETTVSPSSDSAGTSSTCVTAADPDATDISKYFADPSF</sequence>
<organism evidence="1 2">
    <name type="scientific">Mycena belliarum</name>
    <dbReference type="NCBI Taxonomy" id="1033014"/>
    <lineage>
        <taxon>Eukaryota</taxon>
        <taxon>Fungi</taxon>
        <taxon>Dikarya</taxon>
        <taxon>Basidiomycota</taxon>
        <taxon>Agaricomycotina</taxon>
        <taxon>Agaricomycetes</taxon>
        <taxon>Agaricomycetidae</taxon>
        <taxon>Agaricales</taxon>
        <taxon>Marasmiineae</taxon>
        <taxon>Mycenaceae</taxon>
        <taxon>Mycena</taxon>
    </lineage>
</organism>
<accession>A0AAD6UIJ8</accession>
<evidence type="ECO:0000313" key="1">
    <source>
        <dbReference type="EMBL" id="KAJ7103463.1"/>
    </source>
</evidence>
<protein>
    <submittedName>
        <fullName evidence="1">Uncharacterized protein</fullName>
    </submittedName>
</protein>